<proteinExistence type="predicted"/>
<reference evidence="1 2" key="1">
    <citation type="submission" date="2013-12" db="EMBL/GenBank/DDBJ databases">
        <title>Draft genome of the parsitic nematode Ancylostoma duodenale.</title>
        <authorList>
            <person name="Mitreva M."/>
        </authorList>
    </citation>
    <scope>NUCLEOTIDE SEQUENCE [LARGE SCALE GENOMIC DNA]</scope>
    <source>
        <strain evidence="1 2">Zhejiang</strain>
    </source>
</reference>
<name>A0A0C2GZA8_9BILA</name>
<keyword evidence="2" id="KW-1185">Reference proteome</keyword>
<dbReference type="EMBL" id="KN729302">
    <property type="protein sequence ID" value="KIH62446.1"/>
    <property type="molecule type" value="Genomic_DNA"/>
</dbReference>
<accession>A0A0C2GZA8</accession>
<evidence type="ECO:0000313" key="2">
    <source>
        <dbReference type="Proteomes" id="UP000054047"/>
    </source>
</evidence>
<dbReference type="AlphaFoldDB" id="A0A0C2GZA8"/>
<dbReference type="Proteomes" id="UP000054047">
    <property type="component" value="Unassembled WGS sequence"/>
</dbReference>
<evidence type="ECO:0000313" key="1">
    <source>
        <dbReference type="EMBL" id="KIH62446.1"/>
    </source>
</evidence>
<sequence>MRQNETQTENGKEIAIIVSTFEPNKHHEHHEHHHEVLKQGHTITGDLQRALDSFEQSTAPETAGIRDKIAQSHFAARKCSSTCDKSRQENA</sequence>
<protein>
    <submittedName>
        <fullName evidence="1">Uncharacterized protein</fullName>
    </submittedName>
</protein>
<organism evidence="1 2">
    <name type="scientific">Ancylostoma duodenale</name>
    <dbReference type="NCBI Taxonomy" id="51022"/>
    <lineage>
        <taxon>Eukaryota</taxon>
        <taxon>Metazoa</taxon>
        <taxon>Ecdysozoa</taxon>
        <taxon>Nematoda</taxon>
        <taxon>Chromadorea</taxon>
        <taxon>Rhabditida</taxon>
        <taxon>Rhabditina</taxon>
        <taxon>Rhabditomorpha</taxon>
        <taxon>Strongyloidea</taxon>
        <taxon>Ancylostomatidae</taxon>
        <taxon>Ancylostomatinae</taxon>
        <taxon>Ancylostoma</taxon>
    </lineage>
</organism>
<gene>
    <name evidence="1" type="ORF">ANCDUO_07271</name>
</gene>